<sequence>MKFILLLFLTASLLQANIVIVTNKGSNIGSLSKESVQSIYLAKVNTIDNVCIVPLLCINEKLHEKFVNKILNKSISQYNNYWIRLVYTGKKPISQKFSYNEIVEKLNNLNTIAFIEKKDLQDNWKIIYEAD</sequence>
<dbReference type="AlphaFoldDB" id="A0A7S7RMG5"/>
<name>A0A7S7RMG5_9BACT</name>
<dbReference type="Proteomes" id="UP000593994">
    <property type="component" value="Chromosome"/>
</dbReference>
<feature type="signal peptide" evidence="1">
    <location>
        <begin position="1"/>
        <end position="16"/>
    </location>
</feature>
<evidence type="ECO:0000313" key="2">
    <source>
        <dbReference type="EMBL" id="QOY52182.1"/>
    </source>
</evidence>
<dbReference type="EMBL" id="CP054492">
    <property type="protein sequence ID" value="QOY52182.1"/>
    <property type="molecule type" value="Genomic_DNA"/>
</dbReference>
<keyword evidence="3" id="KW-1185">Reference proteome</keyword>
<organism evidence="2 3">
    <name type="scientific">Candidatus Sulfurimonas baltica</name>
    <dbReference type="NCBI Taxonomy" id="2740404"/>
    <lineage>
        <taxon>Bacteria</taxon>
        <taxon>Pseudomonadati</taxon>
        <taxon>Campylobacterota</taxon>
        <taxon>Epsilonproteobacteria</taxon>
        <taxon>Campylobacterales</taxon>
        <taxon>Sulfurimonadaceae</taxon>
        <taxon>Sulfurimonas</taxon>
    </lineage>
</organism>
<evidence type="ECO:0008006" key="4">
    <source>
        <dbReference type="Google" id="ProtNLM"/>
    </source>
</evidence>
<feature type="chain" id="PRO_5032903009" description="PBP domain-containing protein" evidence="1">
    <location>
        <begin position="17"/>
        <end position="131"/>
    </location>
</feature>
<protein>
    <recommendedName>
        <fullName evidence="4">PBP domain-containing protein</fullName>
    </recommendedName>
</protein>
<dbReference type="RefSeq" id="WP_194369973.1">
    <property type="nucleotide sequence ID" value="NZ_CP054492.1"/>
</dbReference>
<dbReference type="KEGG" id="sbal:HUE88_00340"/>
<reference evidence="2 3" key="1">
    <citation type="submission" date="2020-05" db="EMBL/GenBank/DDBJ databases">
        <title>Sulfurimonas marisnigri, sp. nov., and Sulfurimonas baltica, sp. nov., manganese oxide reducing chemolithoautotrophs of the class Epsilonproteobacteria isolated from the pelagic redoxclines of the Black and Baltic Seas and emended description of the genus Sulfurimonas.</title>
        <authorList>
            <person name="Henkel J.V."/>
            <person name="Laudan C."/>
            <person name="Werner J."/>
            <person name="Neu T."/>
            <person name="Plewe S."/>
            <person name="Sproer C."/>
            <person name="Bunk B."/>
            <person name="Schulz-Vogt H.N."/>
        </authorList>
    </citation>
    <scope>NUCLEOTIDE SEQUENCE [LARGE SCALE GENOMIC DNA]</scope>
    <source>
        <strain evidence="2 3">GD2</strain>
    </source>
</reference>
<accession>A0A7S7RMG5</accession>
<evidence type="ECO:0000256" key="1">
    <source>
        <dbReference type="SAM" id="SignalP"/>
    </source>
</evidence>
<proteinExistence type="predicted"/>
<keyword evidence="1" id="KW-0732">Signal</keyword>
<evidence type="ECO:0000313" key="3">
    <source>
        <dbReference type="Proteomes" id="UP000593994"/>
    </source>
</evidence>
<gene>
    <name evidence="2" type="ORF">HUE88_00340</name>
</gene>